<proteinExistence type="predicted"/>
<feature type="transmembrane region" description="Helical" evidence="1">
    <location>
        <begin position="347"/>
        <end position="370"/>
    </location>
</feature>
<dbReference type="PANTHER" id="PTHR39466:SF1">
    <property type="entry name" value="RGS DOMAIN-CONTAINING PROTEIN"/>
    <property type="match status" value="1"/>
</dbReference>
<evidence type="ECO:0008006" key="4">
    <source>
        <dbReference type="Google" id="ProtNLM"/>
    </source>
</evidence>
<keyword evidence="1" id="KW-1133">Transmembrane helix</keyword>
<dbReference type="Proteomes" id="UP001150569">
    <property type="component" value="Unassembled WGS sequence"/>
</dbReference>
<gene>
    <name evidence="2" type="ORF">IWQ60_005547</name>
</gene>
<name>A0A9W8A9J0_9FUNG</name>
<protein>
    <recommendedName>
        <fullName evidence="4">RGS domain-containing protein</fullName>
    </recommendedName>
</protein>
<reference evidence="2" key="1">
    <citation type="submission" date="2022-07" db="EMBL/GenBank/DDBJ databases">
        <title>Phylogenomic reconstructions and comparative analyses of Kickxellomycotina fungi.</title>
        <authorList>
            <person name="Reynolds N.K."/>
            <person name="Stajich J.E."/>
            <person name="Barry K."/>
            <person name="Grigoriev I.V."/>
            <person name="Crous P."/>
            <person name="Smith M.E."/>
        </authorList>
    </citation>
    <scope>NUCLEOTIDE SEQUENCE</scope>
    <source>
        <strain evidence="2">RSA 861</strain>
    </source>
</reference>
<dbReference type="InterPro" id="IPR044926">
    <property type="entry name" value="RGS_subdomain_2"/>
</dbReference>
<dbReference type="PANTHER" id="PTHR39466">
    <property type="entry name" value="RGS DOMAIN-CONTAINING PROTEIN"/>
    <property type="match status" value="1"/>
</dbReference>
<keyword evidence="3" id="KW-1185">Reference proteome</keyword>
<evidence type="ECO:0000313" key="2">
    <source>
        <dbReference type="EMBL" id="KAJ1923939.1"/>
    </source>
</evidence>
<keyword evidence="1" id="KW-0472">Membrane</keyword>
<dbReference type="OrthoDB" id="3232309at2759"/>
<evidence type="ECO:0000256" key="1">
    <source>
        <dbReference type="SAM" id="Phobius"/>
    </source>
</evidence>
<evidence type="ECO:0000313" key="3">
    <source>
        <dbReference type="Proteomes" id="UP001150569"/>
    </source>
</evidence>
<sequence>MSTTDLSDTKRASFGSRISQTLRRWHRVLLKFQPDTRPRLSQILGNQLCPPLDLRSLRYFLTYHERSYENLSFYEFFVAYWILWTKLSKEERRGSSPIVGRALRPDRLPSFPQLSVSYPSEPITLNDVLIGSERADYPSSLACDSDTCRITLPPCKASPVENIIIPDTEVADLRQVLLDFCGDLNLPSTHAHRLTLPAKPDTLHTRASQLTFDAMLRLNPKRASNVHGPVRTLAADSLPLADVVSAALNRFIVQGAVEELNLSQKVRRTLLDEAQKTTHPSIFEPVYNEVVQMLERTVEGPFSAWTVKNISRAEAFRRSRTFIPLILITILMLTLMIYYGVSRWWRLFTLPLVLVITSYFITNTRGVCVLKYLSQTRDRRLIGPNRIFGWLAPRPLNSDADSIIDVRDELYFMPNYRIPSVLSHFIVNFEGYPSSPSSKSMDTTSSLATRPEYSSFDVKSDNPGLHTKAEVSDSKITTVSAVSQSASEPRKSSQSAEWIEMNEPLVQRGQREVLIHAAALAVVITVLIECFFVALP</sequence>
<feature type="transmembrane region" description="Helical" evidence="1">
    <location>
        <begin position="513"/>
        <end position="535"/>
    </location>
</feature>
<dbReference type="Gene3D" id="1.10.167.10">
    <property type="entry name" value="Regulator of G-protein Signalling 4, domain 2"/>
    <property type="match status" value="1"/>
</dbReference>
<organism evidence="2 3">
    <name type="scientific">Tieghemiomyces parasiticus</name>
    <dbReference type="NCBI Taxonomy" id="78921"/>
    <lineage>
        <taxon>Eukaryota</taxon>
        <taxon>Fungi</taxon>
        <taxon>Fungi incertae sedis</taxon>
        <taxon>Zoopagomycota</taxon>
        <taxon>Kickxellomycotina</taxon>
        <taxon>Dimargaritomycetes</taxon>
        <taxon>Dimargaritales</taxon>
        <taxon>Dimargaritaceae</taxon>
        <taxon>Tieghemiomyces</taxon>
    </lineage>
</organism>
<keyword evidence="1" id="KW-0812">Transmembrane</keyword>
<feature type="transmembrane region" description="Helical" evidence="1">
    <location>
        <begin position="322"/>
        <end position="341"/>
    </location>
</feature>
<dbReference type="InterPro" id="IPR036305">
    <property type="entry name" value="RGS_sf"/>
</dbReference>
<dbReference type="AlphaFoldDB" id="A0A9W8A9J0"/>
<accession>A0A9W8A9J0</accession>
<dbReference type="EMBL" id="JANBPT010000303">
    <property type="protein sequence ID" value="KAJ1923939.1"/>
    <property type="molecule type" value="Genomic_DNA"/>
</dbReference>
<dbReference type="SUPFAM" id="SSF48097">
    <property type="entry name" value="Regulator of G-protein signaling, RGS"/>
    <property type="match status" value="1"/>
</dbReference>
<comment type="caution">
    <text evidence="2">The sequence shown here is derived from an EMBL/GenBank/DDBJ whole genome shotgun (WGS) entry which is preliminary data.</text>
</comment>